<sequence>MKLGKLALLTVLLSPSYCFANEKDFTVMVWEECISNEFIEFIALDEVLGKSSTKDKMREYFNSLEYIPTVSEIYNALIEGTNHRASMAAASMGASCGSELESSATHAESGSSAKSSTQESSYAVNCENHFVGDQFQYSGHRYLVVDDVTIRDSNNLSLLEQETLRFCTSQVTNMRTLFKGMKTFNADIRDWDVSNVVDMDRMFSYAKSFQQDISYWDTSSVRNMKGMFFGAAKFRQDLTSWKVNKVCQYDGFASYSGMTNLGYPSFNYSCDSQ</sequence>
<name>A0A511QDU1_9VIBR</name>
<dbReference type="Pfam" id="PF03382">
    <property type="entry name" value="DUF285"/>
    <property type="match status" value="1"/>
</dbReference>
<dbReference type="Proteomes" id="UP000321922">
    <property type="component" value="Unassembled WGS sequence"/>
</dbReference>
<reference evidence="2 3" key="1">
    <citation type="submission" date="2019-07" db="EMBL/GenBank/DDBJ databases">
        <title>Whole genome shotgun sequence of Vibrio sagamiensis NBRC 104589.</title>
        <authorList>
            <person name="Hosoyama A."/>
            <person name="Uohara A."/>
            <person name="Ohji S."/>
            <person name="Ichikawa N."/>
        </authorList>
    </citation>
    <scope>NUCLEOTIDE SEQUENCE [LARGE SCALE GENOMIC DNA]</scope>
    <source>
        <strain evidence="2 3">NBRC 104589</strain>
    </source>
</reference>
<accession>A0A511QDU1</accession>
<evidence type="ECO:0000313" key="2">
    <source>
        <dbReference type="EMBL" id="GEM75327.1"/>
    </source>
</evidence>
<proteinExistence type="predicted"/>
<dbReference type="RefSeq" id="WP_050567361.1">
    <property type="nucleotide sequence ID" value="NZ_BAOJ01000066.1"/>
</dbReference>
<keyword evidence="1" id="KW-0732">Signal</keyword>
<gene>
    <name evidence="2" type="ORF">VSA01S_14390</name>
</gene>
<evidence type="ECO:0008006" key="4">
    <source>
        <dbReference type="Google" id="ProtNLM"/>
    </source>
</evidence>
<evidence type="ECO:0000313" key="3">
    <source>
        <dbReference type="Proteomes" id="UP000321922"/>
    </source>
</evidence>
<dbReference type="AlphaFoldDB" id="A0A511QDU1"/>
<feature type="signal peptide" evidence="1">
    <location>
        <begin position="1"/>
        <end position="20"/>
    </location>
</feature>
<dbReference type="InterPro" id="IPR005046">
    <property type="entry name" value="DUF285"/>
</dbReference>
<protein>
    <recommendedName>
        <fullName evidence="4">Lipoprotein</fullName>
    </recommendedName>
</protein>
<dbReference type="InterPro" id="IPR011889">
    <property type="entry name" value="Liste_lipo_26"/>
</dbReference>
<comment type="caution">
    <text evidence="2">The sequence shown here is derived from an EMBL/GenBank/DDBJ whole genome shotgun (WGS) entry which is preliminary data.</text>
</comment>
<dbReference type="NCBIfam" id="TIGR02167">
    <property type="entry name" value="Liste_lipo_26"/>
    <property type="match status" value="1"/>
</dbReference>
<feature type="chain" id="PRO_5022118090" description="Lipoprotein" evidence="1">
    <location>
        <begin position="21"/>
        <end position="273"/>
    </location>
</feature>
<dbReference type="OrthoDB" id="7056509at2"/>
<evidence type="ECO:0000256" key="1">
    <source>
        <dbReference type="SAM" id="SignalP"/>
    </source>
</evidence>
<organism evidence="2 3">
    <name type="scientific">Vibrio sagamiensis NBRC 104589</name>
    <dbReference type="NCBI Taxonomy" id="1219064"/>
    <lineage>
        <taxon>Bacteria</taxon>
        <taxon>Pseudomonadati</taxon>
        <taxon>Pseudomonadota</taxon>
        <taxon>Gammaproteobacteria</taxon>
        <taxon>Vibrionales</taxon>
        <taxon>Vibrionaceae</taxon>
        <taxon>Vibrio</taxon>
    </lineage>
</organism>
<dbReference type="EMBL" id="BJXJ01000011">
    <property type="protein sequence ID" value="GEM75327.1"/>
    <property type="molecule type" value="Genomic_DNA"/>
</dbReference>
<keyword evidence="3" id="KW-1185">Reference proteome</keyword>